<dbReference type="CDD" id="cd18774">
    <property type="entry name" value="PDC2_HK_sensor"/>
    <property type="match status" value="1"/>
</dbReference>
<sequence length="762" mass="81943">MRIRTRLLILVLAILVPSFIAAALAVSYVYHEEQKSQARSISESTRAFALLVDNELQTHAGILRTLAGSPALQRGDLKAFYEHARQMAPTRETVIVLAEPDGRQLINTRLPLGAPLPTRRSGNTDELIPRLGPDRILVSNLFMAPVGKRPDFAIQVPVKIEGKIRYFVMMGLNASLLQPLLARQHFRDEWIVSIVDRDGVMLARSRQPEQFVGKPMRARSRKIINAADEGVYASRTLDGIDVRAFFSTVPVSEWKILVSIPNSEIRRVPLQAAAMLGGLMAALLAAGVLAARRLATRAIVPIEYLGRSADELRQGKEPAYRPQGIVEIDNVALRMAEAGRQIRQSQQELERRVAEAVAATERVQGALLKSQKLEALGRLTGGIAHEFNNLLQTLTTALQLAAFHAGDDKMRGLIQTCKKTVQRATALTGQLGSFGRVQEARQETVDACHQLRSARQLMAGALRDDIVLQIECDEPAWPVTVEPLQFDLALLNLAINARDAMPQGGLLRIEARNIAVDAAADAALAQPPGQHAAGALQAGALPPGDYVRVSVIDNGCGMTPEVLARALDPFYTTKGQGRGTGLGLPQAYAFASQSQGLLVLDSAPGKGTRVDLYLPRARQAAPAPAQGAPVGGAGALPRARGTVLFVEDDPLVREAVSHALAESGFEVLAADNGEHAVALLDGGARPAVVFSDIVMPGTVSGIDLARIVRQRYPSLPVVLATGYTERQACLPGVQVLAKPYPIEKLVALLAGAAQDGVHTEMR</sequence>
<keyword evidence="5" id="KW-0175">Coiled coil</keyword>
<evidence type="ECO:0000313" key="8">
    <source>
        <dbReference type="EMBL" id="MFC0253761.1"/>
    </source>
</evidence>
<dbReference type="Gene3D" id="1.10.287.130">
    <property type="match status" value="1"/>
</dbReference>
<dbReference type="PANTHER" id="PTHR43065">
    <property type="entry name" value="SENSOR HISTIDINE KINASE"/>
    <property type="match status" value="1"/>
</dbReference>
<evidence type="ECO:0000313" key="9">
    <source>
        <dbReference type="Proteomes" id="UP001589773"/>
    </source>
</evidence>
<dbReference type="PANTHER" id="PTHR43065:SF42">
    <property type="entry name" value="TWO-COMPONENT SENSOR PPRA"/>
    <property type="match status" value="1"/>
</dbReference>
<dbReference type="Proteomes" id="UP001589773">
    <property type="component" value="Unassembled WGS sequence"/>
</dbReference>
<feature type="coiled-coil region" evidence="5">
    <location>
        <begin position="328"/>
        <end position="355"/>
    </location>
</feature>
<keyword evidence="9" id="KW-1185">Reference proteome</keyword>
<evidence type="ECO:0000256" key="5">
    <source>
        <dbReference type="SAM" id="Coils"/>
    </source>
</evidence>
<dbReference type="SMART" id="SM00448">
    <property type="entry name" value="REC"/>
    <property type="match status" value="1"/>
</dbReference>
<dbReference type="Pfam" id="PF02518">
    <property type="entry name" value="HATPase_c"/>
    <property type="match status" value="1"/>
</dbReference>
<dbReference type="SMART" id="SM00388">
    <property type="entry name" value="HisKA"/>
    <property type="match status" value="1"/>
</dbReference>
<dbReference type="InterPro" id="IPR036097">
    <property type="entry name" value="HisK_dim/P_sf"/>
</dbReference>
<keyword evidence="3 4" id="KW-0597">Phosphoprotein</keyword>
<dbReference type="Gene3D" id="3.30.565.10">
    <property type="entry name" value="Histidine kinase-like ATPase, C-terminal domain"/>
    <property type="match status" value="1"/>
</dbReference>
<evidence type="ECO:0000256" key="4">
    <source>
        <dbReference type="PROSITE-ProRule" id="PRU00169"/>
    </source>
</evidence>
<dbReference type="InterPro" id="IPR001789">
    <property type="entry name" value="Sig_transdc_resp-reg_receiver"/>
</dbReference>
<dbReference type="Gene3D" id="3.40.50.2300">
    <property type="match status" value="1"/>
</dbReference>
<dbReference type="InterPro" id="IPR003594">
    <property type="entry name" value="HATPase_dom"/>
</dbReference>
<dbReference type="Gene3D" id="3.30.450.20">
    <property type="entry name" value="PAS domain"/>
    <property type="match status" value="1"/>
</dbReference>
<feature type="domain" description="Histidine kinase" evidence="6">
    <location>
        <begin position="382"/>
        <end position="618"/>
    </location>
</feature>
<evidence type="ECO:0000256" key="2">
    <source>
        <dbReference type="ARBA" id="ARBA00012438"/>
    </source>
</evidence>
<dbReference type="PRINTS" id="PR00344">
    <property type="entry name" value="BCTRLSENSOR"/>
</dbReference>
<protein>
    <recommendedName>
        <fullName evidence="2">histidine kinase</fullName>
        <ecNumber evidence="2">2.7.13.3</ecNumber>
    </recommendedName>
</protein>
<reference evidence="8 9" key="1">
    <citation type="submission" date="2024-09" db="EMBL/GenBank/DDBJ databases">
        <authorList>
            <person name="Sun Q."/>
            <person name="Mori K."/>
        </authorList>
    </citation>
    <scope>NUCLEOTIDE SEQUENCE [LARGE SCALE GENOMIC DNA]</scope>
    <source>
        <strain evidence="8 9">CCM 7792</strain>
    </source>
</reference>
<name>A0ABV6FK38_9BURK</name>
<dbReference type="SUPFAM" id="SSF52172">
    <property type="entry name" value="CheY-like"/>
    <property type="match status" value="1"/>
</dbReference>
<dbReference type="InterPro" id="IPR036890">
    <property type="entry name" value="HATPase_C_sf"/>
</dbReference>
<dbReference type="SMART" id="SM00387">
    <property type="entry name" value="HATPase_c"/>
    <property type="match status" value="1"/>
</dbReference>
<evidence type="ECO:0000256" key="1">
    <source>
        <dbReference type="ARBA" id="ARBA00000085"/>
    </source>
</evidence>
<dbReference type="PROSITE" id="PS50109">
    <property type="entry name" value="HIS_KIN"/>
    <property type="match status" value="1"/>
</dbReference>
<organism evidence="8 9">
    <name type="scientific">Massilia consociata</name>
    <dbReference type="NCBI Taxonomy" id="760117"/>
    <lineage>
        <taxon>Bacteria</taxon>
        <taxon>Pseudomonadati</taxon>
        <taxon>Pseudomonadota</taxon>
        <taxon>Betaproteobacteria</taxon>
        <taxon>Burkholderiales</taxon>
        <taxon>Oxalobacteraceae</taxon>
        <taxon>Telluria group</taxon>
        <taxon>Massilia</taxon>
    </lineage>
</organism>
<dbReference type="SUPFAM" id="SSF47384">
    <property type="entry name" value="Homodimeric domain of signal transducing histidine kinase"/>
    <property type="match status" value="1"/>
</dbReference>
<accession>A0ABV6FK38</accession>
<proteinExistence type="predicted"/>
<gene>
    <name evidence="8" type="ORF">ACFFJK_17830</name>
</gene>
<dbReference type="EC" id="2.7.13.3" evidence="2"/>
<dbReference type="InterPro" id="IPR003661">
    <property type="entry name" value="HisK_dim/P_dom"/>
</dbReference>
<evidence type="ECO:0000259" key="6">
    <source>
        <dbReference type="PROSITE" id="PS50109"/>
    </source>
</evidence>
<dbReference type="InterPro" id="IPR005467">
    <property type="entry name" value="His_kinase_dom"/>
</dbReference>
<dbReference type="EMBL" id="JBHLWP010000016">
    <property type="protein sequence ID" value="MFC0253761.1"/>
    <property type="molecule type" value="Genomic_DNA"/>
</dbReference>
<dbReference type="SUPFAM" id="SSF55874">
    <property type="entry name" value="ATPase domain of HSP90 chaperone/DNA topoisomerase II/histidine kinase"/>
    <property type="match status" value="1"/>
</dbReference>
<dbReference type="InterPro" id="IPR011006">
    <property type="entry name" value="CheY-like_superfamily"/>
</dbReference>
<evidence type="ECO:0000259" key="7">
    <source>
        <dbReference type="PROSITE" id="PS50110"/>
    </source>
</evidence>
<comment type="caution">
    <text evidence="8">The sequence shown here is derived from an EMBL/GenBank/DDBJ whole genome shotgun (WGS) entry which is preliminary data.</text>
</comment>
<dbReference type="Pfam" id="PF00072">
    <property type="entry name" value="Response_reg"/>
    <property type="match status" value="1"/>
</dbReference>
<evidence type="ECO:0000256" key="3">
    <source>
        <dbReference type="ARBA" id="ARBA00022553"/>
    </source>
</evidence>
<dbReference type="PROSITE" id="PS50110">
    <property type="entry name" value="RESPONSE_REGULATORY"/>
    <property type="match status" value="1"/>
</dbReference>
<feature type="domain" description="Response regulatory" evidence="7">
    <location>
        <begin position="642"/>
        <end position="753"/>
    </location>
</feature>
<dbReference type="RefSeq" id="WP_379680926.1">
    <property type="nucleotide sequence ID" value="NZ_JBHLWP010000016.1"/>
</dbReference>
<feature type="modified residue" description="4-aspartylphosphate" evidence="4">
    <location>
        <position position="692"/>
    </location>
</feature>
<dbReference type="InterPro" id="IPR004358">
    <property type="entry name" value="Sig_transdc_His_kin-like_C"/>
</dbReference>
<comment type="catalytic activity">
    <reaction evidence="1">
        <text>ATP + protein L-histidine = ADP + protein N-phospho-L-histidine.</text>
        <dbReference type="EC" id="2.7.13.3"/>
    </reaction>
</comment>